<accession>R7U7J3</accession>
<protein>
    <submittedName>
        <fullName evidence="1 3">Uncharacterized protein</fullName>
    </submittedName>
</protein>
<dbReference type="EMBL" id="KB306678">
    <property type="protein sequence ID" value="ELT99651.1"/>
    <property type="molecule type" value="Genomic_DNA"/>
</dbReference>
<evidence type="ECO:0000313" key="2">
    <source>
        <dbReference type="EMBL" id="ELT99651.1"/>
    </source>
</evidence>
<proteinExistence type="predicted"/>
<dbReference type="EMBL" id="AMQN01009959">
    <property type="status" value="NOT_ANNOTATED_CDS"/>
    <property type="molecule type" value="Genomic_DNA"/>
</dbReference>
<evidence type="ECO:0000313" key="1">
    <source>
        <dbReference type="EMBL" id="ELT99646.1"/>
    </source>
</evidence>
<reference evidence="1 4" key="2">
    <citation type="journal article" date="2013" name="Nature">
        <title>Insights into bilaterian evolution from three spiralian genomes.</title>
        <authorList>
            <person name="Simakov O."/>
            <person name="Marletaz F."/>
            <person name="Cho S.J."/>
            <person name="Edsinger-Gonzales E."/>
            <person name="Havlak P."/>
            <person name="Hellsten U."/>
            <person name="Kuo D.H."/>
            <person name="Larsson T."/>
            <person name="Lv J."/>
            <person name="Arendt D."/>
            <person name="Savage R."/>
            <person name="Osoegawa K."/>
            <person name="de Jong P."/>
            <person name="Grimwood J."/>
            <person name="Chapman J.A."/>
            <person name="Shapiro H."/>
            <person name="Aerts A."/>
            <person name="Otillar R.P."/>
            <person name="Terry A.Y."/>
            <person name="Boore J.L."/>
            <person name="Grigoriev I.V."/>
            <person name="Lindberg D.R."/>
            <person name="Seaver E.C."/>
            <person name="Weisblat D.A."/>
            <person name="Putnam N.H."/>
            <person name="Rokhsar D.S."/>
        </authorList>
    </citation>
    <scope>NUCLEOTIDE SEQUENCE</scope>
    <source>
        <strain evidence="1 4">I ESC-2004</strain>
    </source>
</reference>
<dbReference type="HOGENOM" id="CLU_3002387_0_0_1"/>
<evidence type="ECO:0000313" key="3">
    <source>
        <dbReference type="EnsemblMetazoa" id="CapteP138218"/>
    </source>
</evidence>
<dbReference type="EMBL" id="KB306678">
    <property type="protein sequence ID" value="ELT99646.1"/>
    <property type="molecule type" value="Genomic_DNA"/>
</dbReference>
<feature type="non-terminal residue" evidence="1">
    <location>
        <position position="1"/>
    </location>
</feature>
<gene>
    <name evidence="1" type="ORF">CAPTEDRAFT_138218</name>
    <name evidence="2" type="ORF">CAPTEDRAFT_138222</name>
</gene>
<evidence type="ECO:0000313" key="4">
    <source>
        <dbReference type="Proteomes" id="UP000014760"/>
    </source>
</evidence>
<dbReference type="OrthoDB" id="6138683at2759"/>
<dbReference type="AlphaFoldDB" id="R7U7J3"/>
<dbReference type="Proteomes" id="UP000014760">
    <property type="component" value="Unassembled WGS sequence"/>
</dbReference>
<organism evidence="1">
    <name type="scientific">Capitella teleta</name>
    <name type="common">Polychaete worm</name>
    <dbReference type="NCBI Taxonomy" id="283909"/>
    <lineage>
        <taxon>Eukaryota</taxon>
        <taxon>Metazoa</taxon>
        <taxon>Spiralia</taxon>
        <taxon>Lophotrochozoa</taxon>
        <taxon>Annelida</taxon>
        <taxon>Polychaeta</taxon>
        <taxon>Sedentaria</taxon>
        <taxon>Scolecida</taxon>
        <taxon>Capitellidae</taxon>
        <taxon>Capitella</taxon>
    </lineage>
</organism>
<reference evidence="3" key="3">
    <citation type="submission" date="2015-06" db="UniProtKB">
        <authorList>
            <consortium name="EnsemblMetazoa"/>
        </authorList>
    </citation>
    <scope>IDENTIFICATION</scope>
</reference>
<reference evidence="4" key="1">
    <citation type="submission" date="2012-12" db="EMBL/GenBank/DDBJ databases">
        <authorList>
            <person name="Hellsten U."/>
            <person name="Grimwood J."/>
            <person name="Chapman J.A."/>
            <person name="Shapiro H."/>
            <person name="Aerts A."/>
            <person name="Otillar R.P."/>
            <person name="Terry A.Y."/>
            <person name="Boore J.L."/>
            <person name="Simakov O."/>
            <person name="Marletaz F."/>
            <person name="Cho S.-J."/>
            <person name="Edsinger-Gonzales E."/>
            <person name="Havlak P."/>
            <person name="Kuo D.-H."/>
            <person name="Larsson T."/>
            <person name="Lv J."/>
            <person name="Arendt D."/>
            <person name="Savage R."/>
            <person name="Osoegawa K."/>
            <person name="de Jong P."/>
            <person name="Lindberg D.R."/>
            <person name="Seaver E.C."/>
            <person name="Weisblat D.A."/>
            <person name="Putnam N.H."/>
            <person name="Grigoriev I.V."/>
            <person name="Rokhsar D.S."/>
        </authorList>
    </citation>
    <scope>NUCLEOTIDE SEQUENCE</scope>
    <source>
        <strain evidence="4">I ESC-2004</strain>
    </source>
</reference>
<dbReference type="EnsemblMetazoa" id="CapteT138222">
    <property type="protein sequence ID" value="CapteP138222"/>
    <property type="gene ID" value="CapteG138222"/>
</dbReference>
<sequence>KSNSIMALIRRTYTYLDNHTFLLLYKSFARPHIDYANQVWKPHLIEIKTTSPLENVA</sequence>
<name>R7U7J3_CAPTE</name>
<keyword evidence="4" id="KW-1185">Reference proteome</keyword>
<dbReference type="EMBL" id="AMQN01009960">
    <property type="status" value="NOT_ANNOTATED_CDS"/>
    <property type="molecule type" value="Genomic_DNA"/>
</dbReference>
<dbReference type="EnsemblMetazoa" id="CapteT138218">
    <property type="protein sequence ID" value="CapteP138218"/>
    <property type="gene ID" value="CapteG138218"/>
</dbReference>